<dbReference type="InterPro" id="IPR029058">
    <property type="entry name" value="AB_hydrolase_fold"/>
</dbReference>
<reference evidence="1" key="1">
    <citation type="submission" date="2021-01" db="EMBL/GenBank/DDBJ databases">
        <authorList>
            <person name="Corre E."/>
            <person name="Pelletier E."/>
            <person name="Niang G."/>
            <person name="Scheremetjew M."/>
            <person name="Finn R."/>
            <person name="Kale V."/>
            <person name="Holt S."/>
            <person name="Cochrane G."/>
            <person name="Meng A."/>
            <person name="Brown T."/>
            <person name="Cohen L."/>
        </authorList>
    </citation>
    <scope>NUCLEOTIDE SEQUENCE</scope>
    <source>
        <strain evidence="1">CCMP2222</strain>
    </source>
</reference>
<dbReference type="EMBL" id="HBGQ01095019">
    <property type="protein sequence ID" value="CAD9532866.1"/>
    <property type="molecule type" value="Transcribed_RNA"/>
</dbReference>
<evidence type="ECO:0000313" key="1">
    <source>
        <dbReference type="EMBL" id="CAD9532866.1"/>
    </source>
</evidence>
<accession>A0A7S2IYL0</accession>
<name>A0A7S2IYL0_9DINO</name>
<dbReference type="Gene3D" id="3.40.50.1820">
    <property type="entry name" value="alpha/beta hydrolase"/>
    <property type="match status" value="1"/>
</dbReference>
<sequence length="476" mass="52029">MAPVQERPELWLNATNYNGIGLEAWQRPDSSERAPVAVLCLAGNPNIQFGSSHAKAPLISAVVKAMKEARIPVVSFDYPGVGMSAPGGPTLDPKKWQIPSEDKYVWSALEIIGLIKHYVADKVIVCGYSMGSSHALSAVLAGSEYAYISLSMGNNVWKFMPDPAQQEGLKRDMERQSTVTCRALYVVGEKDRMTPLDEVNRLVGARSDGGKGTNVEVIKNGLHDLKGLESVAGDFCAGFASDLHEELVAASKPAPVPEAPKAAPEQAAEAPVENFDFRITCLKYEDGSVMDSFHLSLPEDFTVEKLRGLLGAALPSNAQVCELDGMGFKNLKDEDILPAWVTLEEFKGVINMDMALTTNQCKEAQAMMKATLRRPTIQKMLDQAEKEADGKDTKYRMLLTKTLNKEVYPDIVSHFNLPDGVKGMQILLGSIPAKSDLGMVEKWLELEKLMRNKAMIKRAEEALANMRMMSGHAVGA</sequence>
<protein>
    <submittedName>
        <fullName evidence="1">Uncharacterized protein</fullName>
    </submittedName>
</protein>
<gene>
    <name evidence="1" type="ORF">AAND1436_LOCUS45358</name>
</gene>
<dbReference type="AlphaFoldDB" id="A0A7S2IYL0"/>
<proteinExistence type="predicted"/>
<dbReference type="SUPFAM" id="SSF53474">
    <property type="entry name" value="alpha/beta-Hydrolases"/>
    <property type="match status" value="1"/>
</dbReference>
<organism evidence="1">
    <name type="scientific">Alexandrium andersonii</name>
    <dbReference type="NCBI Taxonomy" id="327968"/>
    <lineage>
        <taxon>Eukaryota</taxon>
        <taxon>Sar</taxon>
        <taxon>Alveolata</taxon>
        <taxon>Dinophyceae</taxon>
        <taxon>Gonyaulacales</taxon>
        <taxon>Pyrocystaceae</taxon>
        <taxon>Alexandrium</taxon>
    </lineage>
</organism>